<comment type="function">
    <text evidence="1 6">Hydrolyzes acetyl esters in homogalacturonan regions of pectin. In type I primary cell wall, galacturonic acid residues of pectin can be acetylated at the O-2 and O-3 positions. Decreasing the degree of acetylation of pectin gels in vitro alters their physical properties.</text>
</comment>
<dbReference type="GO" id="GO:0016787">
    <property type="term" value="F:hydrolase activity"/>
    <property type="evidence" value="ECO:0007669"/>
    <property type="project" value="UniProtKB-KW"/>
</dbReference>
<evidence type="ECO:0000313" key="8">
    <source>
        <dbReference type="Proteomes" id="UP001604336"/>
    </source>
</evidence>
<evidence type="ECO:0000256" key="6">
    <source>
        <dbReference type="RuleBase" id="RU363114"/>
    </source>
</evidence>
<keyword evidence="6" id="KW-0964">Secreted</keyword>
<dbReference type="EMBL" id="JBFOLK010000156">
    <property type="protein sequence ID" value="KAL2455838.1"/>
    <property type="molecule type" value="Genomic_DNA"/>
</dbReference>
<dbReference type="EC" id="3.1.1.-" evidence="6"/>
<evidence type="ECO:0000256" key="3">
    <source>
        <dbReference type="ARBA" id="ARBA00005784"/>
    </source>
</evidence>
<keyword evidence="5 6" id="KW-0961">Cell wall biogenesis/degradation</keyword>
<reference evidence="8" key="1">
    <citation type="submission" date="2024-07" db="EMBL/GenBank/DDBJ databases">
        <title>Two chromosome-level genome assemblies of Korean endemic species Abeliophyllum distichum and Forsythia ovata (Oleaceae).</title>
        <authorList>
            <person name="Jang H."/>
        </authorList>
    </citation>
    <scope>NUCLEOTIDE SEQUENCE [LARGE SCALE GENOMIC DNA]</scope>
</reference>
<keyword evidence="8" id="KW-1185">Reference proteome</keyword>
<organism evidence="7 8">
    <name type="scientific">Abeliophyllum distichum</name>
    <dbReference type="NCBI Taxonomy" id="126358"/>
    <lineage>
        <taxon>Eukaryota</taxon>
        <taxon>Viridiplantae</taxon>
        <taxon>Streptophyta</taxon>
        <taxon>Embryophyta</taxon>
        <taxon>Tracheophyta</taxon>
        <taxon>Spermatophyta</taxon>
        <taxon>Magnoliopsida</taxon>
        <taxon>eudicotyledons</taxon>
        <taxon>Gunneridae</taxon>
        <taxon>Pentapetalae</taxon>
        <taxon>asterids</taxon>
        <taxon>lamiids</taxon>
        <taxon>Lamiales</taxon>
        <taxon>Oleaceae</taxon>
        <taxon>Forsythieae</taxon>
        <taxon>Abeliophyllum</taxon>
    </lineage>
</organism>
<evidence type="ECO:0000256" key="2">
    <source>
        <dbReference type="ARBA" id="ARBA00004191"/>
    </source>
</evidence>
<keyword evidence="4 6" id="KW-0134">Cell wall</keyword>
<protein>
    <recommendedName>
        <fullName evidence="6">Pectin acetylesterase</fullName>
        <ecNumber evidence="6">3.1.1.-</ecNumber>
    </recommendedName>
</protein>
<sequence length="182" mass="21658">MSLEHSISRISTMMWSRRMERRRIFRRRVLQKGNQVCVFSHNTCHNKFRRHFSLQTLPYDSWQIKNILAPGVADPHGTWHNCKIDINKCSPSQLQTMQEPDQKSKRNAGVLLASEMMMFHIWCDFQETWLRSDSPVLNNKSIAKVVGDWYYDRHPFQNIDCPYPCHKTCHNRIFDPHENPSE</sequence>
<evidence type="ECO:0000256" key="1">
    <source>
        <dbReference type="ARBA" id="ARBA00003534"/>
    </source>
</evidence>
<dbReference type="PANTHER" id="PTHR21562:SF93">
    <property type="entry name" value="PECTIN ACETYLESTERASE 8"/>
    <property type="match status" value="1"/>
</dbReference>
<evidence type="ECO:0000256" key="4">
    <source>
        <dbReference type="ARBA" id="ARBA00022512"/>
    </source>
</evidence>
<proteinExistence type="inferred from homology"/>
<gene>
    <name evidence="7" type="ORF">Adt_47082</name>
</gene>
<dbReference type="Proteomes" id="UP001604336">
    <property type="component" value="Unassembled WGS sequence"/>
</dbReference>
<comment type="caution">
    <text evidence="7">The sequence shown here is derived from an EMBL/GenBank/DDBJ whole genome shotgun (WGS) entry which is preliminary data.</text>
</comment>
<dbReference type="GO" id="GO:0071555">
    <property type="term" value="P:cell wall organization"/>
    <property type="evidence" value="ECO:0007669"/>
    <property type="project" value="UniProtKB-KW"/>
</dbReference>
<accession>A0ABD1NW43</accession>
<dbReference type="Pfam" id="PF03283">
    <property type="entry name" value="PAE"/>
    <property type="match status" value="1"/>
</dbReference>
<comment type="subcellular location">
    <subcellularLocation>
        <location evidence="2 6">Secreted</location>
        <location evidence="2 6">Cell wall</location>
    </subcellularLocation>
</comment>
<keyword evidence="6" id="KW-0378">Hydrolase</keyword>
<comment type="similarity">
    <text evidence="3 6">Belongs to the pectinacetylesterase family.</text>
</comment>
<dbReference type="InterPro" id="IPR004963">
    <property type="entry name" value="PAE/NOTUM"/>
</dbReference>
<evidence type="ECO:0000256" key="5">
    <source>
        <dbReference type="ARBA" id="ARBA00023316"/>
    </source>
</evidence>
<evidence type="ECO:0000313" key="7">
    <source>
        <dbReference type="EMBL" id="KAL2455838.1"/>
    </source>
</evidence>
<dbReference type="AlphaFoldDB" id="A0ABD1NW43"/>
<name>A0ABD1NW43_9LAMI</name>
<dbReference type="PANTHER" id="PTHR21562">
    <property type="entry name" value="NOTUM-RELATED"/>
    <property type="match status" value="1"/>
</dbReference>